<sequence length="674" mass="75179">MMNSEPCESRCSICLGLDKPTWTLTDFEVQGDEISMLHDFSSRDIEGSAKLGCKGCRLIVEVFQYDLSNLEGYLEITGLKSRPGLSVSLNICHYMEPDPDDDPIDPPDTWLDVRELLTQPGRFPTVTSVSTTGESVDTCSYCSKGTDKFEAPADPMFLPHHVKRACKISGNTGSDKAVLQVKAWLNECSEKHTRCRGVSPSVLPTRVLLIEGPENVRLVCSQGDTAPHACLSHCWGARPPLQTTISTYTQYQIGIPLAELPPTFKDAISFTYRLGIKYLWIDSLCILQDSLDDWLHEGSKMSRIYQNAHVTLAAVLSADSSGGLFVSSDPCHLSQDLLTINDDGMSFGMHHREPLSHRAYSRPLDHRGWVFQERLLSPRFVVFERQEIWWECHEMVRCECSGIGLDTDYFSGRLILAGECLRTSTHISDIQLAWEQLVEEYSGKFLAKPGDILPALQGLAKIVPPIMRDYLAGHWSNTFIHSLSWITCFRNQGTKTLEQWRAPTWSWASLPGRVRWGFRGNDLNHGLCTVVSVQTVPKGDDPTGQLVSGKLVMRGKCLSGRIVLSGSDFSPWTINLNIGPNQPNSTSNDCVSFSWDNVVSEGRHRAAPGARVRALQLCESSDGKPQYWLVLTAIDAEATCQRIGIMWIHLMEPLGQETARIYENAAEELEVIIV</sequence>
<dbReference type="EMBL" id="RZGK01000008">
    <property type="protein sequence ID" value="KAF9696992.1"/>
    <property type="molecule type" value="Genomic_DNA"/>
</dbReference>
<accession>A0A8H7J5S6</accession>
<gene>
    <name evidence="2" type="ORF">EKO04_004762</name>
</gene>
<evidence type="ECO:0000313" key="2">
    <source>
        <dbReference type="EMBL" id="KAF9696992.1"/>
    </source>
</evidence>
<proteinExistence type="predicted"/>
<reference evidence="2" key="2">
    <citation type="submission" date="2020-09" db="EMBL/GenBank/DDBJ databases">
        <title>Reference genome assembly for Australian Ascochyta lentis isolate Al4.</title>
        <authorList>
            <person name="Lee R.C."/>
            <person name="Farfan-Caceres L.M."/>
            <person name="Debler J.W."/>
            <person name="Williams A.H."/>
            <person name="Henares B.M."/>
        </authorList>
    </citation>
    <scope>NUCLEOTIDE SEQUENCE</scope>
    <source>
        <strain evidence="2">Al4</strain>
    </source>
</reference>
<dbReference type="AlphaFoldDB" id="A0A8H7J5S6"/>
<reference evidence="2" key="1">
    <citation type="submission" date="2018-12" db="EMBL/GenBank/DDBJ databases">
        <authorList>
            <person name="Syme R.A."/>
            <person name="Farfan-Caceres L."/>
            <person name="Lichtenzveig J."/>
        </authorList>
    </citation>
    <scope>NUCLEOTIDE SEQUENCE</scope>
    <source>
        <strain evidence="2">Al4</strain>
    </source>
</reference>
<comment type="caution">
    <text evidence="2">The sequence shown here is derived from an EMBL/GenBank/DDBJ whole genome shotgun (WGS) entry which is preliminary data.</text>
</comment>
<organism evidence="2 3">
    <name type="scientific">Ascochyta lentis</name>
    <dbReference type="NCBI Taxonomy" id="205686"/>
    <lineage>
        <taxon>Eukaryota</taxon>
        <taxon>Fungi</taxon>
        <taxon>Dikarya</taxon>
        <taxon>Ascomycota</taxon>
        <taxon>Pezizomycotina</taxon>
        <taxon>Dothideomycetes</taxon>
        <taxon>Pleosporomycetidae</taxon>
        <taxon>Pleosporales</taxon>
        <taxon>Pleosporineae</taxon>
        <taxon>Didymellaceae</taxon>
        <taxon>Ascochyta</taxon>
    </lineage>
</organism>
<dbReference type="InterPro" id="IPR010730">
    <property type="entry name" value="HET"/>
</dbReference>
<dbReference type="Proteomes" id="UP000651452">
    <property type="component" value="Unassembled WGS sequence"/>
</dbReference>
<evidence type="ECO:0000259" key="1">
    <source>
        <dbReference type="Pfam" id="PF06985"/>
    </source>
</evidence>
<dbReference type="PANTHER" id="PTHR33112:SF9">
    <property type="entry name" value="HETEROKARYON INCOMPATIBILITY DOMAIN-CONTAINING PROTEIN"/>
    <property type="match status" value="1"/>
</dbReference>
<keyword evidence="3" id="KW-1185">Reference proteome</keyword>
<name>A0A8H7J5S6_9PLEO</name>
<evidence type="ECO:0000313" key="3">
    <source>
        <dbReference type="Proteomes" id="UP000651452"/>
    </source>
</evidence>
<dbReference type="PANTHER" id="PTHR33112">
    <property type="entry name" value="DOMAIN PROTEIN, PUTATIVE-RELATED"/>
    <property type="match status" value="1"/>
</dbReference>
<feature type="domain" description="Heterokaryon incompatibility" evidence="1">
    <location>
        <begin position="229"/>
        <end position="373"/>
    </location>
</feature>
<dbReference type="OrthoDB" id="5362512at2759"/>
<protein>
    <recommendedName>
        <fullName evidence="1">Heterokaryon incompatibility domain-containing protein</fullName>
    </recommendedName>
</protein>
<dbReference type="Pfam" id="PF06985">
    <property type="entry name" value="HET"/>
    <property type="match status" value="1"/>
</dbReference>